<comment type="caution">
    <text evidence="3">The sequence shown here is derived from an EMBL/GenBank/DDBJ whole genome shotgun (WGS) entry which is preliminary data.</text>
</comment>
<dbReference type="PANTHER" id="PTHR44051:SF8">
    <property type="entry name" value="GLUTATHIONE S-TRANSFERASE GSTA"/>
    <property type="match status" value="1"/>
</dbReference>
<name>A0ABR9CTX2_9HYPH</name>
<dbReference type="PROSITE" id="PS50405">
    <property type="entry name" value="GST_CTER"/>
    <property type="match status" value="1"/>
</dbReference>
<keyword evidence="4" id="KW-1185">Reference proteome</keyword>
<evidence type="ECO:0000259" key="2">
    <source>
        <dbReference type="PROSITE" id="PS50405"/>
    </source>
</evidence>
<dbReference type="EMBL" id="JACYXI010000022">
    <property type="protein sequence ID" value="MBD8894163.1"/>
    <property type="molecule type" value="Genomic_DNA"/>
</dbReference>
<evidence type="ECO:0000313" key="3">
    <source>
        <dbReference type="EMBL" id="MBD8894163.1"/>
    </source>
</evidence>
<dbReference type="PANTHER" id="PTHR44051">
    <property type="entry name" value="GLUTATHIONE S-TRANSFERASE-RELATED"/>
    <property type="match status" value="1"/>
</dbReference>
<protein>
    <submittedName>
        <fullName evidence="3">Glutathione S-transferase family protein</fullName>
    </submittedName>
</protein>
<dbReference type="SUPFAM" id="SSF47616">
    <property type="entry name" value="GST C-terminal domain-like"/>
    <property type="match status" value="1"/>
</dbReference>
<evidence type="ECO:0000313" key="4">
    <source>
        <dbReference type="Proteomes" id="UP000632063"/>
    </source>
</evidence>
<gene>
    <name evidence="3" type="ORF">IG616_21665</name>
</gene>
<dbReference type="SFLD" id="SFLDS00019">
    <property type="entry name" value="Glutathione_Transferase_(cytos"/>
    <property type="match status" value="1"/>
</dbReference>
<dbReference type="Pfam" id="PF13409">
    <property type="entry name" value="GST_N_2"/>
    <property type="match status" value="1"/>
</dbReference>
<reference evidence="4" key="1">
    <citation type="submission" date="2020-09" db="EMBL/GenBank/DDBJ databases">
        <title>The genome sequence of strain Labrenzia suaedae 4C16A.</title>
        <authorList>
            <person name="Liu Y."/>
        </authorList>
    </citation>
    <scope>NUCLEOTIDE SEQUENCE [LARGE SCALE GENOMIC DNA]</scope>
    <source>
        <strain evidence="4">4C16A</strain>
    </source>
</reference>
<dbReference type="InterPro" id="IPR010987">
    <property type="entry name" value="Glutathione-S-Trfase_C-like"/>
</dbReference>
<dbReference type="InterPro" id="IPR036282">
    <property type="entry name" value="Glutathione-S-Trfase_C_sf"/>
</dbReference>
<dbReference type="InterPro" id="IPR036249">
    <property type="entry name" value="Thioredoxin-like_sf"/>
</dbReference>
<organism evidence="3 4">
    <name type="scientific">Roseibium litorale</name>
    <dbReference type="NCBI Taxonomy" id="2803841"/>
    <lineage>
        <taxon>Bacteria</taxon>
        <taxon>Pseudomonadati</taxon>
        <taxon>Pseudomonadota</taxon>
        <taxon>Alphaproteobacteria</taxon>
        <taxon>Hyphomicrobiales</taxon>
        <taxon>Stappiaceae</taxon>
        <taxon>Roseibium</taxon>
    </lineage>
</organism>
<sequence length="204" mass="22874">MAGDIVLWGALNSGHSYKARLYLLLAGVDHAYNRVDLSIPRAERPADFRAVSPYGEVPVLKHGPQVLAQSNAILLHLVRSCGKFGVEDAAGLDQITQWLFWEANRIGRSYPNYRYCRLLDPNVDPGLLGWFEATAKDDLAFMDQVLAEKDFLTGQFSVADISCAAYLLYGDLKRLELGDYAHVEAWLDRIRAMSGWQHPFEVMG</sequence>
<dbReference type="Gene3D" id="1.20.1050.10">
    <property type="match status" value="1"/>
</dbReference>
<reference evidence="3 4" key="2">
    <citation type="journal article" date="2021" name="Int. J. Syst. Evol. Microbiol.">
        <title>Roseibium litorale sp. nov., isolated from a tidal flat sediment and proposal for the reclassification of Labrenzia polysiphoniae as Roseibium polysiphoniae comb. nov.</title>
        <authorList>
            <person name="Liu Y."/>
            <person name="Pei T."/>
            <person name="Du J."/>
            <person name="Chao M."/>
            <person name="Deng M.R."/>
            <person name="Zhu H."/>
        </authorList>
    </citation>
    <scope>NUCLEOTIDE SEQUENCE [LARGE SCALE GENOMIC DNA]</scope>
    <source>
        <strain evidence="3 4">4C16A</strain>
    </source>
</reference>
<dbReference type="SUPFAM" id="SSF52833">
    <property type="entry name" value="Thioredoxin-like"/>
    <property type="match status" value="1"/>
</dbReference>
<dbReference type="PROSITE" id="PS50404">
    <property type="entry name" value="GST_NTER"/>
    <property type="match status" value="1"/>
</dbReference>
<proteinExistence type="predicted"/>
<dbReference type="InterPro" id="IPR004045">
    <property type="entry name" value="Glutathione_S-Trfase_N"/>
</dbReference>
<accession>A0ABR9CTX2</accession>
<dbReference type="Gene3D" id="3.40.30.10">
    <property type="entry name" value="Glutaredoxin"/>
    <property type="match status" value="1"/>
</dbReference>
<evidence type="ECO:0000259" key="1">
    <source>
        <dbReference type="PROSITE" id="PS50404"/>
    </source>
</evidence>
<feature type="domain" description="GST N-terminal" evidence="1">
    <location>
        <begin position="3"/>
        <end position="85"/>
    </location>
</feature>
<dbReference type="InterPro" id="IPR040079">
    <property type="entry name" value="Glutathione_S-Trfase"/>
</dbReference>
<feature type="domain" description="GST C-terminal" evidence="2">
    <location>
        <begin position="88"/>
        <end position="204"/>
    </location>
</feature>
<dbReference type="Proteomes" id="UP000632063">
    <property type="component" value="Unassembled WGS sequence"/>
</dbReference>
<dbReference type="RefSeq" id="WP_192150854.1">
    <property type="nucleotide sequence ID" value="NZ_JACYXI010000022.1"/>
</dbReference>